<dbReference type="FunFam" id="2.60.40.60:FF:000020">
    <property type="entry name" value="Dachsous cadherin-related 1b"/>
    <property type="match status" value="1"/>
</dbReference>
<keyword evidence="5" id="KW-0130">Cell adhesion</keyword>
<dbReference type="PRINTS" id="PR00205">
    <property type="entry name" value="CADHERIN"/>
</dbReference>
<evidence type="ECO:0000256" key="8">
    <source>
        <dbReference type="ARBA" id="ARBA00023180"/>
    </source>
</evidence>
<dbReference type="Pfam" id="PF08266">
    <property type="entry name" value="Cadherin_2"/>
    <property type="match status" value="1"/>
</dbReference>
<dbReference type="GO" id="GO:0005509">
    <property type="term" value="F:calcium ion binding"/>
    <property type="evidence" value="ECO:0007669"/>
    <property type="project" value="UniProtKB-UniRule"/>
</dbReference>
<keyword evidence="7 11" id="KW-0472">Membrane</keyword>
<dbReference type="Gene3D" id="2.60.40.60">
    <property type="entry name" value="Cadherins"/>
    <property type="match status" value="7"/>
</dbReference>
<dbReference type="GO" id="GO:0005886">
    <property type="term" value="C:plasma membrane"/>
    <property type="evidence" value="ECO:0007669"/>
    <property type="project" value="InterPro"/>
</dbReference>
<evidence type="ECO:0000256" key="6">
    <source>
        <dbReference type="ARBA" id="ARBA00022989"/>
    </source>
</evidence>
<keyword evidence="3" id="KW-0677">Repeat</keyword>
<evidence type="ECO:0000256" key="1">
    <source>
        <dbReference type="ARBA" id="ARBA00004167"/>
    </source>
</evidence>
<keyword evidence="14" id="KW-1185">Reference proteome</keyword>
<dbReference type="STRING" id="147828.A0A4S2MFE4"/>
<evidence type="ECO:0000259" key="12">
    <source>
        <dbReference type="PROSITE" id="PS50268"/>
    </source>
</evidence>
<protein>
    <recommendedName>
        <fullName evidence="12">Cadherin domain-containing protein</fullName>
    </recommendedName>
</protein>
<feature type="transmembrane region" description="Helical" evidence="11">
    <location>
        <begin position="1115"/>
        <end position="1142"/>
    </location>
</feature>
<sequence length="1466" mass="162513">MRRYPNDLFIVVHQSLEYFSPSWMLILLSIIVYFLNHIIPVASVLPESTFWVEENVAKGTLIGRIACPYSGGCLNLKQVTYTLLAQGQVGQFFHIDPTEGHIYAAQKLDREKLCSNLDGSSIHTRVPRAVRQRKSSRKNNGHTTAKFKQPTQEVSAQFHTYGTVRESQERSSRTSKNVLVHMSSNTCQIGFQVHISLTLADGTLENHLQDAQIVITDLNDNTPEFFAPSFTLTVLESSPIDAEFRLPQAVDADAGTHGITTYRMTRALQNAAQMLDKKMCTNFEPELTQNPDPEKKHTEDNALGDSSQSKIYSPFAGDFFILKLEADFNGMLQPLLKQTRQLDREQYGALYFCLIAEDGGGNEGVLPSRIDLLDVNDNIPQWQGLPYRVFISECDQQASPGVFPNSGFKLLFNLYAEDKDIGRNGMITYRLAQQEPMTHHSVAIKSKLPTITIKENQVFLASKLDYEALSRFWIPVEAVDAGGLSNFTEIEVNVEDCNDHAPIIEVFSLTKESGRNGTQSGAYDHKTREGVLLWVTEEDQARVQLATLMVHDLDQHGFAQITCHLESRTPPNSNADYINYFKLQPISSFPDTEAVARVSTGTQGRSLPSVFTLYKRESMAIDREKVNFITLTVVCSDNGVPQSHETRKIIYVKIKDINDNPPMVAGINSSHLAGAPFGTQTIHVLENQPFGTLVGTVSATDADEGINAQLLYTFLSQSDLINASVSKEDMLLNGKGLFELEPKTGNLFTHVPLDREMNSSFSTYVRVSDQGSPPLSSTVLLHILVKDVNDSPPHFVSSAGTNGRILFVVNESIGKTRVHGRLIGQLSASDADEGPNANVHYELVEDSLVPKGLAVVYRVTTKGKIYADGVMDREHSREHQFTVRAVDGAPKGQQLSASAVVIVQLKDINDSPPHFISPRPKQDGSIASDLINITVNVLPGTVLYRIHVTDLDESENTQLRFVLRSAKFLSNFFALRSYPSPVSESTEVTEASAELILVNPLSQLPSMRTFTQEASDLTTRISGFAPKEYFLYIIVKDSEREPSHSSTARLQLHIYPENYSSNRLGRAQTMTMKNTSEVANVLPGKIVYNTETHSVTAENIKDTDRSGERNNKTSGLTAILVIAIASVCIFLGLFCFVAFLYLRGPSVRQQENGDQLPNLASKVVQMHGRNAEDNASTSDHTLYLDLFRQRDTIQDRVGDPLPIKYGLVDNRNDSCHRSDCAYLLTTPAVPTSGENYNSLSIQLRPVAANNSRFHDGERNKTPGPQTWTMVQPSLNQYSTLVPAGKAEPSPPLEQDNKDPCGKLDRDIRHPTYDLLSHTFLTEVNRKGGVHLSSVDMSLCPHNAQSRVTTFVVDSSSPPLTSAKCDSGTTQPSANRRLLKIRSSDFYPHPHSNQSSSNYEANKTGFSLINEPRTPSDHEDNKCCKAFYDKSMPNNPRGCDATAQSAEQAGNLPLEDQEASDNVTYFQ</sequence>
<evidence type="ECO:0000313" key="14">
    <source>
        <dbReference type="Proteomes" id="UP000308267"/>
    </source>
</evidence>
<dbReference type="InterPro" id="IPR015919">
    <property type="entry name" value="Cadherin-like_sf"/>
</dbReference>
<feature type="region of interest" description="Disordered" evidence="10">
    <location>
        <begin position="132"/>
        <end position="151"/>
    </location>
</feature>
<dbReference type="CDD" id="cd11304">
    <property type="entry name" value="Cadherin_repeat"/>
    <property type="match status" value="7"/>
</dbReference>
<dbReference type="Proteomes" id="UP000308267">
    <property type="component" value="Unassembled WGS sequence"/>
</dbReference>
<feature type="region of interest" description="Disordered" evidence="10">
    <location>
        <begin position="284"/>
        <end position="307"/>
    </location>
</feature>
<evidence type="ECO:0000256" key="11">
    <source>
        <dbReference type="SAM" id="Phobius"/>
    </source>
</evidence>
<dbReference type="SUPFAM" id="SSF49313">
    <property type="entry name" value="Cadherin-like"/>
    <property type="match status" value="8"/>
</dbReference>
<evidence type="ECO:0000256" key="5">
    <source>
        <dbReference type="ARBA" id="ARBA00022889"/>
    </source>
</evidence>
<dbReference type="PROSITE" id="PS50268">
    <property type="entry name" value="CADHERIN_2"/>
    <property type="match status" value="7"/>
</dbReference>
<feature type="region of interest" description="Disordered" evidence="10">
    <location>
        <begin position="1434"/>
        <end position="1466"/>
    </location>
</feature>
<feature type="domain" description="Cadherin" evidence="12">
    <location>
        <begin position="226"/>
        <end position="382"/>
    </location>
</feature>
<proteinExistence type="predicted"/>
<dbReference type="GO" id="GO:0007156">
    <property type="term" value="P:homophilic cell adhesion via plasma membrane adhesion molecules"/>
    <property type="evidence" value="ECO:0007669"/>
    <property type="project" value="InterPro"/>
</dbReference>
<evidence type="ECO:0000256" key="4">
    <source>
        <dbReference type="ARBA" id="ARBA00022837"/>
    </source>
</evidence>
<dbReference type="OrthoDB" id="6252479at2759"/>
<keyword evidence="8" id="KW-0325">Glycoprotein</keyword>
<dbReference type="InterPro" id="IPR020894">
    <property type="entry name" value="Cadherin_CS"/>
</dbReference>
<dbReference type="InterPro" id="IPR013164">
    <property type="entry name" value="Cadherin_N"/>
</dbReference>
<reference evidence="13 14" key="1">
    <citation type="journal article" date="2019" name="BMC Genomics">
        <title>New insights from Opisthorchis felineus genome: update on genomics of the epidemiologically important liver flukes.</title>
        <authorList>
            <person name="Ershov N.I."/>
            <person name="Mordvinov V.A."/>
            <person name="Prokhortchouk E.B."/>
            <person name="Pakharukova M.Y."/>
            <person name="Gunbin K.V."/>
            <person name="Ustyantsev K."/>
            <person name="Genaev M.A."/>
            <person name="Blinov A.G."/>
            <person name="Mazur A."/>
            <person name="Boulygina E."/>
            <person name="Tsygankova S."/>
            <person name="Khrameeva E."/>
            <person name="Chekanov N."/>
            <person name="Fan G."/>
            <person name="Xiao A."/>
            <person name="Zhang H."/>
            <person name="Xu X."/>
            <person name="Yang H."/>
            <person name="Solovyev V."/>
            <person name="Lee S.M."/>
            <person name="Liu X."/>
            <person name="Afonnikov D.A."/>
            <person name="Skryabin K.G."/>
        </authorList>
    </citation>
    <scope>NUCLEOTIDE SEQUENCE [LARGE SCALE GENOMIC DNA]</scope>
    <source>
        <strain evidence="13">AK-0245</strain>
        <tissue evidence="13">Whole organism</tissue>
    </source>
</reference>
<feature type="region of interest" description="Disordered" evidence="10">
    <location>
        <begin position="1282"/>
        <end position="1305"/>
    </location>
</feature>
<feature type="region of interest" description="Disordered" evidence="10">
    <location>
        <begin position="1353"/>
        <end position="1374"/>
    </location>
</feature>
<feature type="compositionally biased region" description="Basic and acidic residues" evidence="10">
    <location>
        <begin position="1294"/>
        <end position="1305"/>
    </location>
</feature>
<accession>A0A4S2MFE4</accession>
<comment type="caution">
    <text evidence="13">The sequence shown here is derived from an EMBL/GenBank/DDBJ whole genome shotgun (WGS) entry which is preliminary data.</text>
</comment>
<feature type="domain" description="Cadherin" evidence="12">
    <location>
        <begin position="676"/>
        <end position="795"/>
    </location>
</feature>
<dbReference type="PROSITE" id="PS00232">
    <property type="entry name" value="CADHERIN_1"/>
    <property type="match status" value="3"/>
</dbReference>
<feature type="transmembrane region" description="Helical" evidence="11">
    <location>
        <begin position="21"/>
        <end position="39"/>
    </location>
</feature>
<keyword evidence="4 9" id="KW-0106">Calcium</keyword>
<dbReference type="EMBL" id="SJOL01000801">
    <property type="protein sequence ID" value="TGZ75363.1"/>
    <property type="molecule type" value="Genomic_DNA"/>
</dbReference>
<feature type="domain" description="Cadherin" evidence="12">
    <location>
        <begin position="383"/>
        <end position="504"/>
    </location>
</feature>
<keyword evidence="6 11" id="KW-1133">Transmembrane helix</keyword>
<dbReference type="InterPro" id="IPR050174">
    <property type="entry name" value="Protocadherin/Cadherin-CA"/>
</dbReference>
<comment type="subcellular location">
    <subcellularLocation>
        <location evidence="1">Membrane</location>
        <topology evidence="1">Single-pass membrane protein</topology>
    </subcellularLocation>
</comment>
<gene>
    <name evidence="13" type="ORF">CRM22_000416</name>
</gene>
<evidence type="ECO:0000256" key="2">
    <source>
        <dbReference type="ARBA" id="ARBA00022692"/>
    </source>
</evidence>
<dbReference type="PANTHER" id="PTHR24028">
    <property type="entry name" value="CADHERIN-87A"/>
    <property type="match status" value="1"/>
</dbReference>
<dbReference type="Pfam" id="PF00028">
    <property type="entry name" value="Cadherin"/>
    <property type="match status" value="3"/>
</dbReference>
<evidence type="ECO:0000256" key="9">
    <source>
        <dbReference type="PROSITE-ProRule" id="PRU00043"/>
    </source>
</evidence>
<name>A0A4S2MFE4_OPIFE</name>
<evidence type="ECO:0000256" key="3">
    <source>
        <dbReference type="ARBA" id="ARBA00022737"/>
    </source>
</evidence>
<dbReference type="PANTHER" id="PTHR24028:SF146">
    <property type="entry name" value="CADHERIN 96CB, ISOFORM D-RELATED"/>
    <property type="match status" value="1"/>
</dbReference>
<feature type="domain" description="Cadherin" evidence="12">
    <location>
        <begin position="52"/>
        <end position="225"/>
    </location>
</feature>
<evidence type="ECO:0000256" key="10">
    <source>
        <dbReference type="SAM" id="MobiDB-lite"/>
    </source>
</evidence>
<feature type="domain" description="Cadherin" evidence="12">
    <location>
        <begin position="535"/>
        <end position="664"/>
    </location>
</feature>
<keyword evidence="2 11" id="KW-0812">Transmembrane</keyword>
<organism evidence="13 14">
    <name type="scientific">Opisthorchis felineus</name>
    <dbReference type="NCBI Taxonomy" id="147828"/>
    <lineage>
        <taxon>Eukaryota</taxon>
        <taxon>Metazoa</taxon>
        <taxon>Spiralia</taxon>
        <taxon>Lophotrochozoa</taxon>
        <taxon>Platyhelminthes</taxon>
        <taxon>Trematoda</taxon>
        <taxon>Digenea</taxon>
        <taxon>Opisthorchiida</taxon>
        <taxon>Opisthorchiata</taxon>
        <taxon>Opisthorchiidae</taxon>
        <taxon>Opisthorchis</taxon>
    </lineage>
</organism>
<evidence type="ECO:0000313" key="13">
    <source>
        <dbReference type="EMBL" id="TGZ75363.1"/>
    </source>
</evidence>
<feature type="domain" description="Cadherin" evidence="12">
    <location>
        <begin position="820"/>
        <end position="915"/>
    </location>
</feature>
<feature type="domain" description="Cadherin" evidence="12">
    <location>
        <begin position="925"/>
        <end position="1064"/>
    </location>
</feature>
<dbReference type="InterPro" id="IPR002126">
    <property type="entry name" value="Cadherin-like_dom"/>
</dbReference>
<dbReference type="SMART" id="SM00112">
    <property type="entry name" value="CA"/>
    <property type="match status" value="5"/>
</dbReference>
<evidence type="ECO:0000256" key="7">
    <source>
        <dbReference type="ARBA" id="ARBA00023136"/>
    </source>
</evidence>